<dbReference type="CDD" id="cd05259">
    <property type="entry name" value="PCBER_SDR_a"/>
    <property type="match status" value="1"/>
</dbReference>
<feature type="domain" description="NmrA-like" evidence="3">
    <location>
        <begin position="4"/>
        <end position="241"/>
    </location>
</feature>
<sequence>MAFKNILLFGAGGSRIGGYILEALIADGSFNVTVLTRESSKATYPAAVRVKRVPDDFPHAELVEALRGQNVVVSCIGYAAIGNEYKLVDAAIEASVQRFIPSEWGMDNADVNNQKLNPIFKAKAKMAGYLQSKQSASFSWTAVATSIWLEWALDVNVLGIDPKAGKVQYWRDGTHAFSCTTLQYCGSAVAALLKHPDTGRNQRVFLSPFEASQRQIVAELESLMKVKFTTAHAEDEKIVKEAQRVWEEEKDLSAAYQLVTAGVLLPSYKSGFESSGKEPILEKMIVMPKLTMSSVVAEVVGRRMGLRTVQREESIEYWKYEENFDMKRQV</sequence>
<protein>
    <recommendedName>
        <fullName evidence="3">NmrA-like domain-containing protein</fullName>
    </recommendedName>
</protein>
<dbReference type="InterPro" id="IPR051609">
    <property type="entry name" value="NmrA/Isoflavone_reductase-like"/>
</dbReference>
<dbReference type="Gene3D" id="3.90.25.10">
    <property type="entry name" value="UDP-galactose 4-epimerase, domain 1"/>
    <property type="match status" value="1"/>
</dbReference>
<keyword evidence="5" id="KW-1185">Reference proteome</keyword>
<dbReference type="GO" id="GO:0016491">
    <property type="term" value="F:oxidoreductase activity"/>
    <property type="evidence" value="ECO:0007669"/>
    <property type="project" value="UniProtKB-KW"/>
</dbReference>
<dbReference type="AlphaFoldDB" id="A0AAJ0DC64"/>
<dbReference type="Gene3D" id="3.40.50.720">
    <property type="entry name" value="NAD(P)-binding Rossmann-like Domain"/>
    <property type="match status" value="1"/>
</dbReference>
<evidence type="ECO:0000259" key="3">
    <source>
        <dbReference type="Pfam" id="PF05368"/>
    </source>
</evidence>
<name>A0AAJ0DC64_9PEZI</name>
<accession>A0AAJ0DC64</accession>
<dbReference type="Pfam" id="PF05368">
    <property type="entry name" value="NmrA"/>
    <property type="match status" value="1"/>
</dbReference>
<evidence type="ECO:0000256" key="1">
    <source>
        <dbReference type="ARBA" id="ARBA00022857"/>
    </source>
</evidence>
<comment type="caution">
    <text evidence="4">The sequence shown here is derived from an EMBL/GenBank/DDBJ whole genome shotgun (WGS) entry which is preliminary data.</text>
</comment>
<evidence type="ECO:0000313" key="5">
    <source>
        <dbReference type="Proteomes" id="UP001271007"/>
    </source>
</evidence>
<dbReference type="InterPro" id="IPR045312">
    <property type="entry name" value="PCBER-like"/>
</dbReference>
<keyword evidence="1" id="KW-0521">NADP</keyword>
<dbReference type="Proteomes" id="UP001271007">
    <property type="component" value="Unassembled WGS sequence"/>
</dbReference>
<dbReference type="PANTHER" id="PTHR47706:SF9">
    <property type="entry name" value="NMRA-LIKE DOMAIN-CONTAINING PROTEIN-RELATED"/>
    <property type="match status" value="1"/>
</dbReference>
<dbReference type="PANTHER" id="PTHR47706">
    <property type="entry name" value="NMRA-LIKE FAMILY PROTEIN"/>
    <property type="match status" value="1"/>
</dbReference>
<organism evidence="4 5">
    <name type="scientific">Extremus antarcticus</name>
    <dbReference type="NCBI Taxonomy" id="702011"/>
    <lineage>
        <taxon>Eukaryota</taxon>
        <taxon>Fungi</taxon>
        <taxon>Dikarya</taxon>
        <taxon>Ascomycota</taxon>
        <taxon>Pezizomycotina</taxon>
        <taxon>Dothideomycetes</taxon>
        <taxon>Dothideomycetidae</taxon>
        <taxon>Mycosphaerellales</taxon>
        <taxon>Extremaceae</taxon>
        <taxon>Extremus</taxon>
    </lineage>
</organism>
<dbReference type="InterPro" id="IPR036291">
    <property type="entry name" value="NAD(P)-bd_dom_sf"/>
</dbReference>
<reference evidence="4" key="1">
    <citation type="submission" date="2023-04" db="EMBL/GenBank/DDBJ databases">
        <title>Black Yeasts Isolated from many extreme environments.</title>
        <authorList>
            <person name="Coleine C."/>
            <person name="Stajich J.E."/>
            <person name="Selbmann L."/>
        </authorList>
    </citation>
    <scope>NUCLEOTIDE SEQUENCE</scope>
    <source>
        <strain evidence="4">CCFEE 5312</strain>
    </source>
</reference>
<keyword evidence="2" id="KW-0560">Oxidoreductase</keyword>
<proteinExistence type="predicted"/>
<dbReference type="InterPro" id="IPR008030">
    <property type="entry name" value="NmrA-like"/>
</dbReference>
<dbReference type="SUPFAM" id="SSF51735">
    <property type="entry name" value="NAD(P)-binding Rossmann-fold domains"/>
    <property type="match status" value="1"/>
</dbReference>
<dbReference type="EMBL" id="JAWDJX010000063">
    <property type="protein sequence ID" value="KAK3047366.1"/>
    <property type="molecule type" value="Genomic_DNA"/>
</dbReference>
<evidence type="ECO:0000313" key="4">
    <source>
        <dbReference type="EMBL" id="KAK3047366.1"/>
    </source>
</evidence>
<evidence type="ECO:0000256" key="2">
    <source>
        <dbReference type="ARBA" id="ARBA00023002"/>
    </source>
</evidence>
<gene>
    <name evidence="4" type="ORF">LTR09_011238</name>
</gene>